<sequence>MTDVLPSQAKEIEWVRLCQKQDRKGQYAVYQHYAGRMMAVCRRYLGQSPDAEDALQEGFMKVFTKIDQFTEGKSFEGWIRRIMVNESLMKIRKNGSIYLKDIDETWDVGQPADALMHLTTQEIEMLIADMPDGYRTIFNLYAIEGYSHPEISQMLHISEGTSKSQLSRARALLQTKMKNVAV</sequence>
<dbReference type="SUPFAM" id="SSF88946">
    <property type="entry name" value="Sigma2 domain of RNA polymerase sigma factors"/>
    <property type="match status" value="1"/>
</dbReference>
<proteinExistence type="inferred from homology"/>
<feature type="domain" description="RNA polymerase sigma-70 region 2" evidence="5">
    <location>
        <begin position="30"/>
        <end position="95"/>
    </location>
</feature>
<name>A0ABW6DDK1_9BACT</name>
<dbReference type="InterPro" id="IPR013249">
    <property type="entry name" value="RNA_pol_sigma70_r4_t2"/>
</dbReference>
<dbReference type="InterPro" id="IPR014284">
    <property type="entry name" value="RNA_pol_sigma-70_dom"/>
</dbReference>
<evidence type="ECO:0000256" key="2">
    <source>
        <dbReference type="ARBA" id="ARBA00023015"/>
    </source>
</evidence>
<evidence type="ECO:0000256" key="4">
    <source>
        <dbReference type="ARBA" id="ARBA00023163"/>
    </source>
</evidence>
<evidence type="ECO:0000256" key="3">
    <source>
        <dbReference type="ARBA" id="ARBA00023082"/>
    </source>
</evidence>
<dbReference type="Proteomes" id="UP001598138">
    <property type="component" value="Unassembled WGS sequence"/>
</dbReference>
<gene>
    <name evidence="7" type="ORF">U0R10_10065</name>
</gene>
<evidence type="ECO:0000256" key="1">
    <source>
        <dbReference type="ARBA" id="ARBA00010641"/>
    </source>
</evidence>
<organism evidence="7 8">
    <name type="scientific">Aquirufa avitistagni</name>
    <dbReference type="NCBI Taxonomy" id="3104728"/>
    <lineage>
        <taxon>Bacteria</taxon>
        <taxon>Pseudomonadati</taxon>
        <taxon>Bacteroidota</taxon>
        <taxon>Cytophagia</taxon>
        <taxon>Cytophagales</taxon>
        <taxon>Flectobacillaceae</taxon>
        <taxon>Aquirufa</taxon>
    </lineage>
</organism>
<dbReference type="Pfam" id="PF04542">
    <property type="entry name" value="Sigma70_r2"/>
    <property type="match status" value="1"/>
</dbReference>
<keyword evidence="2" id="KW-0805">Transcription regulation</keyword>
<dbReference type="NCBIfam" id="TIGR02937">
    <property type="entry name" value="sigma70-ECF"/>
    <property type="match status" value="1"/>
</dbReference>
<dbReference type="InterPro" id="IPR013324">
    <property type="entry name" value="RNA_pol_sigma_r3/r4-like"/>
</dbReference>
<dbReference type="EMBL" id="JBBKXZ010000003">
    <property type="protein sequence ID" value="MFD3394970.1"/>
    <property type="molecule type" value="Genomic_DNA"/>
</dbReference>
<comment type="similarity">
    <text evidence="1">Belongs to the sigma-70 factor family. ECF subfamily.</text>
</comment>
<dbReference type="InterPro" id="IPR036388">
    <property type="entry name" value="WH-like_DNA-bd_sf"/>
</dbReference>
<dbReference type="Gene3D" id="1.10.1740.10">
    <property type="match status" value="1"/>
</dbReference>
<accession>A0ABW6DDK1</accession>
<dbReference type="PANTHER" id="PTHR43133">
    <property type="entry name" value="RNA POLYMERASE ECF-TYPE SIGMA FACTO"/>
    <property type="match status" value="1"/>
</dbReference>
<reference evidence="7 8" key="1">
    <citation type="submission" date="2024-03" db="EMBL/GenBank/DDBJ databases">
        <title>Aquirufa genome sequencing.</title>
        <authorList>
            <person name="Pitt A."/>
            <person name="Hahn M.W."/>
        </authorList>
    </citation>
    <scope>NUCLEOTIDE SEQUENCE [LARGE SCALE GENOMIC DNA]</scope>
    <source>
        <strain evidence="7 8">OSTEICH-129V</strain>
    </source>
</reference>
<keyword evidence="4" id="KW-0804">Transcription</keyword>
<dbReference type="PANTHER" id="PTHR43133:SF46">
    <property type="entry name" value="RNA POLYMERASE SIGMA-70 FACTOR ECF SUBFAMILY"/>
    <property type="match status" value="1"/>
</dbReference>
<keyword evidence="3" id="KW-0731">Sigma factor</keyword>
<dbReference type="InterPro" id="IPR007627">
    <property type="entry name" value="RNA_pol_sigma70_r2"/>
</dbReference>
<dbReference type="Pfam" id="PF08281">
    <property type="entry name" value="Sigma70_r4_2"/>
    <property type="match status" value="1"/>
</dbReference>
<dbReference type="InterPro" id="IPR039425">
    <property type="entry name" value="RNA_pol_sigma-70-like"/>
</dbReference>
<feature type="domain" description="RNA polymerase sigma factor 70 region 4 type 2" evidence="6">
    <location>
        <begin position="121"/>
        <end position="173"/>
    </location>
</feature>
<dbReference type="RefSeq" id="WP_377983841.1">
    <property type="nucleotide sequence ID" value="NZ_JBBKXZ010000003.1"/>
</dbReference>
<evidence type="ECO:0000313" key="8">
    <source>
        <dbReference type="Proteomes" id="UP001598138"/>
    </source>
</evidence>
<protein>
    <submittedName>
        <fullName evidence="7">RNA polymerase sigma factor</fullName>
    </submittedName>
</protein>
<evidence type="ECO:0000313" key="7">
    <source>
        <dbReference type="EMBL" id="MFD3394970.1"/>
    </source>
</evidence>
<dbReference type="InterPro" id="IPR013325">
    <property type="entry name" value="RNA_pol_sigma_r2"/>
</dbReference>
<dbReference type="SUPFAM" id="SSF88659">
    <property type="entry name" value="Sigma3 and sigma4 domains of RNA polymerase sigma factors"/>
    <property type="match status" value="1"/>
</dbReference>
<dbReference type="CDD" id="cd06171">
    <property type="entry name" value="Sigma70_r4"/>
    <property type="match status" value="1"/>
</dbReference>
<dbReference type="Gene3D" id="1.10.10.10">
    <property type="entry name" value="Winged helix-like DNA-binding domain superfamily/Winged helix DNA-binding domain"/>
    <property type="match status" value="1"/>
</dbReference>
<evidence type="ECO:0000259" key="6">
    <source>
        <dbReference type="Pfam" id="PF08281"/>
    </source>
</evidence>
<comment type="caution">
    <text evidence="7">The sequence shown here is derived from an EMBL/GenBank/DDBJ whole genome shotgun (WGS) entry which is preliminary data.</text>
</comment>
<evidence type="ECO:0000259" key="5">
    <source>
        <dbReference type="Pfam" id="PF04542"/>
    </source>
</evidence>
<keyword evidence="8" id="KW-1185">Reference proteome</keyword>